<dbReference type="EMBL" id="JALHBS010000046">
    <property type="protein sequence ID" value="MCP3055169.1"/>
    <property type="molecule type" value="Genomic_DNA"/>
</dbReference>
<keyword evidence="2" id="KW-1185">Reference proteome</keyword>
<proteinExistence type="predicted"/>
<sequence>MPGFKITRDMKIPKDFSSVRELDDSQKKEMLSSMGVKDDAIALMLDIDAKVAKLKDMPDGGGPAEAWGAGCGGVNC</sequence>
<dbReference type="AlphaFoldDB" id="A0A9X2HDV7"/>
<accession>A0A9X2HDV7</accession>
<gene>
    <name evidence="1" type="ORF">MJ956_08400</name>
</gene>
<evidence type="ECO:0000313" key="1">
    <source>
        <dbReference type="EMBL" id="MCP3055169.1"/>
    </source>
</evidence>
<comment type="caution">
    <text evidence="1">The sequence shown here is derived from an EMBL/GenBank/DDBJ whole genome shotgun (WGS) entry which is preliminary data.</text>
</comment>
<reference evidence="1" key="1">
    <citation type="submission" date="2022-03" db="EMBL/GenBank/DDBJ databases">
        <title>Aurantimonas Liuensis sp. Nov., isolated from the hadal seawater of the Mariana Trench.</title>
        <authorList>
            <person name="Liu R."/>
        </authorList>
    </citation>
    <scope>NUCLEOTIDE SEQUENCE</scope>
    <source>
        <strain evidence="1">LRZ36</strain>
    </source>
</reference>
<evidence type="ECO:0000313" key="2">
    <source>
        <dbReference type="Proteomes" id="UP001155220"/>
    </source>
</evidence>
<dbReference type="Proteomes" id="UP001155220">
    <property type="component" value="Unassembled WGS sequence"/>
</dbReference>
<protein>
    <submittedName>
        <fullName evidence="1">Uncharacterized protein</fullName>
    </submittedName>
</protein>
<dbReference type="RefSeq" id="WP_253964029.1">
    <property type="nucleotide sequence ID" value="NZ_JALHBS010000046.1"/>
</dbReference>
<organism evidence="1 2">
    <name type="scientific">Aurantimonas marianensis</name>
    <dbReference type="NCBI Taxonomy" id="2920428"/>
    <lineage>
        <taxon>Bacteria</taxon>
        <taxon>Pseudomonadati</taxon>
        <taxon>Pseudomonadota</taxon>
        <taxon>Alphaproteobacteria</taxon>
        <taxon>Hyphomicrobiales</taxon>
        <taxon>Aurantimonadaceae</taxon>
        <taxon>Aurantimonas</taxon>
    </lineage>
</organism>
<name>A0A9X2HDV7_9HYPH</name>